<dbReference type="PROSITE" id="PS00770">
    <property type="entry name" value="AA_TRANSFER_CLASS_4"/>
    <property type="match status" value="1"/>
</dbReference>
<dbReference type="InterPro" id="IPR043132">
    <property type="entry name" value="BCAT-like_C"/>
</dbReference>
<dbReference type="InterPro" id="IPR036038">
    <property type="entry name" value="Aminotransferase-like"/>
</dbReference>
<evidence type="ECO:0000256" key="12">
    <source>
        <dbReference type="ARBA" id="ARBA00048798"/>
    </source>
</evidence>
<keyword evidence="6 17" id="KW-0032">Aminotransferase</keyword>
<comment type="pathway">
    <text evidence="2">Amino-acid biosynthesis; L-isoleucine biosynthesis; L-isoleucine from 2-oxobutanoate: step 4/4.</text>
</comment>
<comment type="catalytic activity">
    <reaction evidence="11 17">
        <text>L-valine + 2-oxoglutarate = 3-methyl-2-oxobutanoate + L-glutamate</text>
        <dbReference type="Rhea" id="RHEA:24813"/>
        <dbReference type="ChEBI" id="CHEBI:11851"/>
        <dbReference type="ChEBI" id="CHEBI:16810"/>
        <dbReference type="ChEBI" id="CHEBI:29985"/>
        <dbReference type="ChEBI" id="CHEBI:57762"/>
        <dbReference type="EC" id="2.6.1.42"/>
    </reaction>
</comment>
<evidence type="ECO:0000256" key="5">
    <source>
        <dbReference type="ARBA" id="ARBA00009320"/>
    </source>
</evidence>
<comment type="pathway">
    <text evidence="3">Amino-acid biosynthesis; L-valine biosynthesis; L-valine from pyruvate: step 4/4.</text>
</comment>
<dbReference type="Gene3D" id="3.20.10.10">
    <property type="entry name" value="D-amino Acid Aminotransferase, subunit A, domain 2"/>
    <property type="match status" value="1"/>
</dbReference>
<comment type="cofactor">
    <cofactor evidence="1 16">
        <name>pyridoxal 5'-phosphate</name>
        <dbReference type="ChEBI" id="CHEBI:597326"/>
    </cofactor>
</comment>
<dbReference type="InterPro" id="IPR001544">
    <property type="entry name" value="Aminotrans_IV"/>
</dbReference>
<comment type="similarity">
    <text evidence="5 15">Belongs to the class-IV pyridoxal-phosphate-dependent aminotransferase family.</text>
</comment>
<evidence type="ECO:0000256" key="9">
    <source>
        <dbReference type="ARBA" id="ARBA00022898"/>
    </source>
</evidence>
<name>A0A8B8KT60_ABRPR</name>
<evidence type="ECO:0000256" key="3">
    <source>
        <dbReference type="ARBA" id="ARBA00004931"/>
    </source>
</evidence>
<dbReference type="NCBIfam" id="TIGR01123">
    <property type="entry name" value="ilvE_II"/>
    <property type="match status" value="1"/>
</dbReference>
<evidence type="ECO:0000256" key="17">
    <source>
        <dbReference type="RuleBase" id="RU004517"/>
    </source>
</evidence>
<keyword evidence="9 16" id="KW-0663">Pyridoxal phosphate</keyword>
<proteinExistence type="inferred from homology"/>
<dbReference type="PIRSF" id="PIRSF006468">
    <property type="entry name" value="BCAT1"/>
    <property type="match status" value="1"/>
</dbReference>
<dbReference type="Pfam" id="PF01063">
    <property type="entry name" value="Aminotran_4"/>
    <property type="match status" value="1"/>
</dbReference>
<dbReference type="PANTHER" id="PTHR42825:SF28">
    <property type="entry name" value="BRANCHED-CHAIN-AMINO-ACID AMINOTRANSFERASE 7-RELATED"/>
    <property type="match status" value="1"/>
</dbReference>
<dbReference type="GO" id="GO:0005737">
    <property type="term" value="C:cytoplasm"/>
    <property type="evidence" value="ECO:0007669"/>
    <property type="project" value="UniProtKB-ARBA"/>
</dbReference>
<dbReference type="GO" id="GO:0004084">
    <property type="term" value="F:branched-chain-amino-acid transaminase activity"/>
    <property type="evidence" value="ECO:0007669"/>
    <property type="project" value="UniProtKB-EC"/>
</dbReference>
<dbReference type="KEGG" id="aprc:113858581"/>
<feature type="modified residue" description="N6-(pyridoxal phosphate)lysine" evidence="14">
    <location>
        <position position="218"/>
    </location>
</feature>
<evidence type="ECO:0000256" key="15">
    <source>
        <dbReference type="RuleBase" id="RU004106"/>
    </source>
</evidence>
<comment type="catalytic activity">
    <reaction evidence="12 17">
        <text>L-isoleucine + 2-oxoglutarate = (S)-3-methyl-2-oxopentanoate + L-glutamate</text>
        <dbReference type="Rhea" id="RHEA:24801"/>
        <dbReference type="ChEBI" id="CHEBI:16810"/>
        <dbReference type="ChEBI" id="CHEBI:29985"/>
        <dbReference type="ChEBI" id="CHEBI:35146"/>
        <dbReference type="ChEBI" id="CHEBI:58045"/>
        <dbReference type="EC" id="2.6.1.42"/>
    </reaction>
</comment>
<dbReference type="GO" id="GO:0009082">
    <property type="term" value="P:branched-chain amino acid biosynthetic process"/>
    <property type="evidence" value="ECO:0007669"/>
    <property type="project" value="UniProtKB-KW"/>
</dbReference>
<evidence type="ECO:0000256" key="11">
    <source>
        <dbReference type="ARBA" id="ARBA00048212"/>
    </source>
</evidence>
<evidence type="ECO:0000256" key="7">
    <source>
        <dbReference type="ARBA" id="ARBA00022605"/>
    </source>
</evidence>
<dbReference type="InterPro" id="IPR043131">
    <property type="entry name" value="BCAT-like_N"/>
</dbReference>
<dbReference type="FunFam" id="3.30.470.10:FF:000003">
    <property type="entry name" value="Branched-chain-amino-acid aminotransferase"/>
    <property type="match status" value="1"/>
</dbReference>
<dbReference type="PANTHER" id="PTHR42825">
    <property type="entry name" value="AMINO ACID AMINOTRANSFERASE"/>
    <property type="match status" value="1"/>
</dbReference>
<accession>A0A8B8KT60</accession>
<dbReference type="OrthoDB" id="409992at2759"/>
<reference evidence="18" key="1">
    <citation type="journal article" date="2019" name="Toxins">
        <title>Detection of Abrin-Like and Prepropulchellin-Like Toxin Genes and Transcripts Using Whole Genome Sequencing and Full-Length Transcript Sequencing of Abrus precatorius.</title>
        <authorList>
            <person name="Hovde B.T."/>
            <person name="Daligault H.E."/>
            <person name="Hanschen E.R."/>
            <person name="Kunde Y.A."/>
            <person name="Johnson M.B."/>
            <person name="Starkenburg S.R."/>
            <person name="Johnson S.L."/>
        </authorList>
    </citation>
    <scope>NUCLEOTIDE SEQUENCE [LARGE SCALE GENOMIC DNA]</scope>
</reference>
<evidence type="ECO:0000256" key="14">
    <source>
        <dbReference type="PIRSR" id="PIRSR006468-1"/>
    </source>
</evidence>
<dbReference type="InterPro" id="IPR018300">
    <property type="entry name" value="Aminotrans_IV_CS"/>
</dbReference>
<keyword evidence="10 17" id="KW-0100">Branched-chain amino acid biosynthesis</keyword>
<dbReference type="SUPFAM" id="SSF56752">
    <property type="entry name" value="D-aminoacid aminotransferase-like PLP-dependent enzymes"/>
    <property type="match status" value="1"/>
</dbReference>
<evidence type="ECO:0000256" key="1">
    <source>
        <dbReference type="ARBA" id="ARBA00001933"/>
    </source>
</evidence>
<comment type="pathway">
    <text evidence="4">Amino-acid biosynthesis; L-leucine biosynthesis; L-leucine from 3-methyl-2-oxobutanoate: step 4/4.</text>
</comment>
<comment type="catalytic activity">
    <reaction evidence="13 17">
        <text>L-leucine + 2-oxoglutarate = 4-methyl-2-oxopentanoate + L-glutamate</text>
        <dbReference type="Rhea" id="RHEA:18321"/>
        <dbReference type="ChEBI" id="CHEBI:16810"/>
        <dbReference type="ChEBI" id="CHEBI:17865"/>
        <dbReference type="ChEBI" id="CHEBI:29985"/>
        <dbReference type="ChEBI" id="CHEBI:57427"/>
        <dbReference type="EC" id="2.6.1.42"/>
    </reaction>
</comment>
<evidence type="ECO:0000256" key="6">
    <source>
        <dbReference type="ARBA" id="ARBA00022576"/>
    </source>
</evidence>
<dbReference type="CDD" id="cd01557">
    <property type="entry name" value="BCAT_beta_family"/>
    <property type="match status" value="1"/>
</dbReference>
<keyword evidence="7 17" id="KW-0028">Amino-acid biosynthesis</keyword>
<dbReference type="GeneID" id="113858581"/>
<dbReference type="Gene3D" id="3.30.470.10">
    <property type="match status" value="1"/>
</dbReference>
<organism evidence="18 19">
    <name type="scientific">Abrus precatorius</name>
    <name type="common">Indian licorice</name>
    <name type="synonym">Glycine abrus</name>
    <dbReference type="NCBI Taxonomy" id="3816"/>
    <lineage>
        <taxon>Eukaryota</taxon>
        <taxon>Viridiplantae</taxon>
        <taxon>Streptophyta</taxon>
        <taxon>Embryophyta</taxon>
        <taxon>Tracheophyta</taxon>
        <taxon>Spermatophyta</taxon>
        <taxon>Magnoliopsida</taxon>
        <taxon>eudicotyledons</taxon>
        <taxon>Gunneridae</taxon>
        <taxon>Pentapetalae</taxon>
        <taxon>rosids</taxon>
        <taxon>fabids</taxon>
        <taxon>Fabales</taxon>
        <taxon>Fabaceae</taxon>
        <taxon>Papilionoideae</taxon>
        <taxon>50 kb inversion clade</taxon>
        <taxon>NPAAA clade</taxon>
        <taxon>indigoferoid/millettioid clade</taxon>
        <taxon>Abreae</taxon>
        <taxon>Abrus</taxon>
    </lineage>
</organism>
<evidence type="ECO:0000313" key="18">
    <source>
        <dbReference type="Proteomes" id="UP000694853"/>
    </source>
</evidence>
<evidence type="ECO:0000256" key="10">
    <source>
        <dbReference type="ARBA" id="ARBA00023304"/>
    </source>
</evidence>
<sequence>MDLKCRQISDFPTMPPLPPSILGNCEDGSESVAGENYADVNWEELGFSLVPTDYMYVMKCAKGEKFSQGSLIRYGNIEISPSAGILNYGQGIFEGLKAYRTEDGRIQLFRPEENAQRMKTGADRLCMPSPSIEQFVDAVKQTVLANKRWVPPPGKGSLYMRPLLMGTGALLGVAPAPEYTFLIYCSPVGCYHKGLLNIKVEDRLYRAISGCGGTGGIKSVTNYAPVYTAITEAKANGFSDVLFLDSATGKYIEEASACNVFVVKDNVIFTPEIDGTILPGITRKSIIEIATDLGYQVKERAVSVEEMLSADEMFCTGTAVVVNSVASVTYKKTRAEYKTGPETVSEKLRKTLVRIQTGCVEDKKSWTVQID</sequence>
<keyword evidence="18" id="KW-1185">Reference proteome</keyword>
<dbReference type="NCBIfam" id="NF009897">
    <property type="entry name" value="PRK13357.1"/>
    <property type="match status" value="1"/>
</dbReference>
<dbReference type="InterPro" id="IPR033939">
    <property type="entry name" value="BCAT_family"/>
</dbReference>
<dbReference type="EC" id="2.6.1.42" evidence="17"/>
<dbReference type="AlphaFoldDB" id="A0A8B8KT60"/>
<protein>
    <recommendedName>
        <fullName evidence="17">Branched-chain-amino-acid aminotransferase</fullName>
        <ecNumber evidence="17">2.6.1.42</ecNumber>
    </recommendedName>
</protein>
<evidence type="ECO:0000256" key="2">
    <source>
        <dbReference type="ARBA" id="ARBA00004824"/>
    </source>
</evidence>
<evidence type="ECO:0000256" key="16">
    <source>
        <dbReference type="RuleBase" id="RU004516"/>
    </source>
</evidence>
<reference evidence="19" key="2">
    <citation type="submission" date="2025-08" db="UniProtKB">
        <authorList>
            <consortium name="RefSeq"/>
        </authorList>
    </citation>
    <scope>IDENTIFICATION</scope>
    <source>
        <tissue evidence="19">Young leaves</tissue>
    </source>
</reference>
<dbReference type="InterPro" id="IPR005786">
    <property type="entry name" value="B_amino_transII"/>
</dbReference>
<evidence type="ECO:0000256" key="8">
    <source>
        <dbReference type="ARBA" id="ARBA00022679"/>
    </source>
</evidence>
<keyword evidence="8 17" id="KW-0808">Transferase</keyword>
<dbReference type="GO" id="GO:0008652">
    <property type="term" value="P:amino acid biosynthetic process"/>
    <property type="evidence" value="ECO:0007669"/>
    <property type="project" value="UniProtKB-KW"/>
</dbReference>
<dbReference type="RefSeq" id="XP_027347081.1">
    <property type="nucleotide sequence ID" value="XM_027491280.1"/>
</dbReference>
<gene>
    <name evidence="19" type="primary">LOC113858581</name>
</gene>
<evidence type="ECO:0000256" key="4">
    <source>
        <dbReference type="ARBA" id="ARBA00005072"/>
    </source>
</evidence>
<evidence type="ECO:0000313" key="19">
    <source>
        <dbReference type="RefSeq" id="XP_027347081.1"/>
    </source>
</evidence>
<evidence type="ECO:0000256" key="13">
    <source>
        <dbReference type="ARBA" id="ARBA00049229"/>
    </source>
</evidence>
<dbReference type="Proteomes" id="UP000694853">
    <property type="component" value="Unplaced"/>
</dbReference>
<dbReference type="FunFam" id="3.20.10.10:FF:000003">
    <property type="entry name" value="Branched-chain-amino-acid aminotransferase"/>
    <property type="match status" value="1"/>
</dbReference>